<proteinExistence type="predicted"/>
<gene>
    <name evidence="1" type="ORF">C7456_11088</name>
</gene>
<reference evidence="1 2" key="1">
    <citation type="submission" date="2018-05" db="EMBL/GenBank/DDBJ databases">
        <title>Genomic Encyclopedia of Type Strains, Phase IV (KMG-IV): sequencing the most valuable type-strain genomes for metagenomic binning, comparative biology and taxonomic classification.</title>
        <authorList>
            <person name="Goeker M."/>
        </authorList>
    </citation>
    <scope>NUCLEOTIDE SEQUENCE [LARGE SCALE GENOMIC DNA]</scope>
    <source>
        <strain evidence="1 2">DSM 14263</strain>
    </source>
</reference>
<dbReference type="EMBL" id="QGHC01000010">
    <property type="protein sequence ID" value="PWK84787.1"/>
    <property type="molecule type" value="Genomic_DNA"/>
</dbReference>
<organism evidence="1 2">
    <name type="scientific">Fulvimonas soli</name>
    <dbReference type="NCBI Taxonomy" id="155197"/>
    <lineage>
        <taxon>Bacteria</taxon>
        <taxon>Pseudomonadati</taxon>
        <taxon>Pseudomonadota</taxon>
        <taxon>Gammaproteobacteria</taxon>
        <taxon>Lysobacterales</taxon>
        <taxon>Rhodanobacteraceae</taxon>
        <taxon>Fulvimonas</taxon>
    </lineage>
</organism>
<sequence length="261" mass="28982">MQGLYDHARARIECRGRMDHDIDRVHQCANIRPSAQEMHATGQFRCSRLLHQALGVVRVVLGGPTHDERVGCGKVPHGFEQHLLSFPGKQLTETPDQRRVGGDPESGPDVVNTRCLPVLGRIDAIENDAHKLGLRSRSDECIGSCVRHREYAGRKGIERSHQDAFGQAVAPVCPRTYSYDVTLVPDHVLARDARGKPADNHGFLGVDIDDVIVVRQLRDAKCQGGQLMEGEYASYQRCLGTHRQQGSSGRHALDFETPRSR</sequence>
<dbReference type="Proteomes" id="UP000245812">
    <property type="component" value="Unassembled WGS sequence"/>
</dbReference>
<protein>
    <submittedName>
        <fullName evidence="1">Uncharacterized protein</fullName>
    </submittedName>
</protein>
<keyword evidence="2" id="KW-1185">Reference proteome</keyword>
<comment type="caution">
    <text evidence="1">The sequence shown here is derived from an EMBL/GenBank/DDBJ whole genome shotgun (WGS) entry which is preliminary data.</text>
</comment>
<dbReference type="AlphaFoldDB" id="A0A316HXC1"/>
<name>A0A316HXC1_9GAMM</name>
<evidence type="ECO:0000313" key="2">
    <source>
        <dbReference type="Proteomes" id="UP000245812"/>
    </source>
</evidence>
<accession>A0A316HXC1</accession>
<evidence type="ECO:0000313" key="1">
    <source>
        <dbReference type="EMBL" id="PWK84787.1"/>
    </source>
</evidence>